<comment type="pathway">
    <text evidence="1">Cofactor biosynthesis; L-ascorbate biosynthesis.</text>
</comment>
<dbReference type="Pfam" id="PF04030">
    <property type="entry name" value="ALO"/>
    <property type="match status" value="1"/>
</dbReference>
<dbReference type="NCBIfam" id="TIGR01679">
    <property type="entry name" value="bact_FAD_ox"/>
    <property type="match status" value="1"/>
</dbReference>
<dbReference type="SUPFAM" id="SSF56176">
    <property type="entry name" value="FAD-binding/transporter-associated domain-like"/>
    <property type="match status" value="1"/>
</dbReference>
<keyword evidence="3" id="KW-0060">Ascorbate biosynthesis</keyword>
<organism evidence="6 7">
    <name type="scientific">Angustibacter luteus</name>
    <dbReference type="NCBI Taxonomy" id="658456"/>
    <lineage>
        <taxon>Bacteria</taxon>
        <taxon>Bacillati</taxon>
        <taxon>Actinomycetota</taxon>
        <taxon>Actinomycetes</taxon>
        <taxon>Kineosporiales</taxon>
        <taxon>Kineosporiaceae</taxon>
    </lineage>
</organism>
<comment type="caution">
    <text evidence="6">The sequence shown here is derived from an EMBL/GenBank/DDBJ whole genome shotgun (WGS) entry which is preliminary data.</text>
</comment>
<dbReference type="InterPro" id="IPR016166">
    <property type="entry name" value="FAD-bd_PCMH"/>
</dbReference>
<evidence type="ECO:0000313" key="6">
    <source>
        <dbReference type="EMBL" id="MFC6009218.1"/>
    </source>
</evidence>
<evidence type="ECO:0000313" key="7">
    <source>
        <dbReference type="Proteomes" id="UP001596189"/>
    </source>
</evidence>
<dbReference type="InterPro" id="IPR016171">
    <property type="entry name" value="Vanillyl_alc_oxidase_C-sub2"/>
</dbReference>
<proteinExistence type="inferred from homology"/>
<dbReference type="InterPro" id="IPR036318">
    <property type="entry name" value="FAD-bd_PCMH-like_sf"/>
</dbReference>
<evidence type="ECO:0000259" key="5">
    <source>
        <dbReference type="PROSITE" id="PS51387"/>
    </source>
</evidence>
<dbReference type="InterPro" id="IPR010031">
    <property type="entry name" value="FAD_lactone_oxidase-like"/>
</dbReference>
<dbReference type="PANTHER" id="PTHR43762:SF1">
    <property type="entry name" value="D-ARABINONO-1,4-LACTONE OXIDASE"/>
    <property type="match status" value="1"/>
</dbReference>
<sequence>MTISRVDAIPGGATWTNWARTEVATPAAVVRPRSADDVSRVVRAAVDAGRRVKAVGSGHSFTGVAVTDGVHVRLDQLTRRLDVYDGGLVTVGAGWPLHELGPALAAHGLAMSNLGDIDVQTISGAVGTGTHGTGGGFGGISDQIRGLQLVLADGSVVEVSADVDPDLFQSARVGLGAFGVVTAVTLQCEPLYALHAVEAPMPLAEVLDGVDELVAANDHFEFYWFPHTQRTLTKRNNRVSPGTPLAPLGRVRSYVDDELLSNTLFEGLNRLATLAPRVVPSLNAVSARALSAREFTDVSYRVFASSRTVRFRESEWAMPRAAMPHVLREIDAWVQRSGERLPFPVEVRFGAADEPWLSTANGRETAWIAVHQYHRMDHRRYFAAVQSILTAYEGRPHWGKMHTLAAADLAARYPRFADAMKVRDRVDPDRVFGNAYLERVFSG</sequence>
<keyword evidence="4" id="KW-0560">Oxidoreductase</keyword>
<dbReference type="InterPro" id="IPR006093">
    <property type="entry name" value="Oxy_OxRdtase_FAD_BS"/>
</dbReference>
<feature type="domain" description="FAD-binding PCMH-type" evidence="5">
    <location>
        <begin position="22"/>
        <end position="191"/>
    </location>
</feature>
<reference evidence="7" key="1">
    <citation type="journal article" date="2019" name="Int. J. Syst. Evol. Microbiol.">
        <title>The Global Catalogue of Microorganisms (GCM) 10K type strain sequencing project: providing services to taxonomists for standard genome sequencing and annotation.</title>
        <authorList>
            <consortium name="The Broad Institute Genomics Platform"/>
            <consortium name="The Broad Institute Genome Sequencing Center for Infectious Disease"/>
            <person name="Wu L."/>
            <person name="Ma J."/>
        </authorList>
    </citation>
    <scope>NUCLEOTIDE SEQUENCE [LARGE SCALE GENOMIC DNA]</scope>
    <source>
        <strain evidence="7">KACC 14249</strain>
    </source>
</reference>
<dbReference type="Gene3D" id="3.30.43.10">
    <property type="entry name" value="Uridine Diphospho-n-acetylenolpyruvylglucosamine Reductase, domain 2"/>
    <property type="match status" value="1"/>
</dbReference>
<dbReference type="PIRSF" id="PIRSF000136">
    <property type="entry name" value="LGO_GLO"/>
    <property type="match status" value="1"/>
</dbReference>
<dbReference type="Gene3D" id="3.30.70.2520">
    <property type="match status" value="1"/>
</dbReference>
<dbReference type="Gene3D" id="1.10.45.10">
    <property type="entry name" value="Vanillyl-alcohol Oxidase, Chain A, domain 4"/>
    <property type="match status" value="1"/>
</dbReference>
<dbReference type="InterPro" id="IPR016167">
    <property type="entry name" value="FAD-bd_PCMH_sub1"/>
</dbReference>
<dbReference type="InterPro" id="IPR006094">
    <property type="entry name" value="Oxid_FAD_bind_N"/>
</dbReference>
<evidence type="ECO:0000256" key="2">
    <source>
        <dbReference type="ARBA" id="ARBA00005466"/>
    </source>
</evidence>
<dbReference type="PANTHER" id="PTHR43762">
    <property type="entry name" value="L-GULONOLACTONE OXIDASE"/>
    <property type="match status" value="1"/>
</dbReference>
<keyword evidence="7" id="KW-1185">Reference proteome</keyword>
<evidence type="ECO:0000256" key="4">
    <source>
        <dbReference type="ARBA" id="ARBA00023002"/>
    </source>
</evidence>
<dbReference type="Proteomes" id="UP001596189">
    <property type="component" value="Unassembled WGS sequence"/>
</dbReference>
<dbReference type="EMBL" id="JBHSRD010000008">
    <property type="protein sequence ID" value="MFC6009218.1"/>
    <property type="molecule type" value="Genomic_DNA"/>
</dbReference>
<dbReference type="InterPro" id="IPR016169">
    <property type="entry name" value="FAD-bd_PCMH_sub2"/>
</dbReference>
<dbReference type="PROSITE" id="PS51387">
    <property type="entry name" value="FAD_PCMH"/>
    <property type="match status" value="1"/>
</dbReference>
<gene>
    <name evidence="6" type="ORF">ACFQDO_18965</name>
</gene>
<dbReference type="Gene3D" id="3.30.465.10">
    <property type="match status" value="1"/>
</dbReference>
<evidence type="ECO:0000256" key="1">
    <source>
        <dbReference type="ARBA" id="ARBA00005147"/>
    </source>
</evidence>
<comment type="similarity">
    <text evidence="2">Belongs to the oxygen-dependent FAD-linked oxidoreductase family.</text>
</comment>
<evidence type="ECO:0000256" key="3">
    <source>
        <dbReference type="ARBA" id="ARBA00022644"/>
    </source>
</evidence>
<dbReference type="PROSITE" id="PS00862">
    <property type="entry name" value="OX2_COVAL_FAD"/>
    <property type="match status" value="1"/>
</dbReference>
<name>A0ABW1JKC3_9ACTN</name>
<accession>A0ABW1JKC3</accession>
<protein>
    <submittedName>
        <fullName evidence="6">D-arabinono-1,4-lactone oxidase</fullName>
    </submittedName>
</protein>
<dbReference type="InterPro" id="IPR007173">
    <property type="entry name" value="ALO_C"/>
</dbReference>
<dbReference type="Pfam" id="PF01565">
    <property type="entry name" value="FAD_binding_4"/>
    <property type="match status" value="1"/>
</dbReference>
<dbReference type="RefSeq" id="WP_345717739.1">
    <property type="nucleotide sequence ID" value="NZ_BAABFP010000007.1"/>
</dbReference>